<evidence type="ECO:0000256" key="8">
    <source>
        <dbReference type="ARBA" id="ARBA00047899"/>
    </source>
</evidence>
<evidence type="ECO:0000256" key="5">
    <source>
        <dbReference type="ARBA" id="ARBA00022741"/>
    </source>
</evidence>
<keyword evidence="4" id="KW-0808">Transferase</keyword>
<name>A0AA86SH05_9FABA</name>
<dbReference type="GO" id="GO:0005524">
    <property type="term" value="F:ATP binding"/>
    <property type="evidence" value="ECO:0007669"/>
    <property type="project" value="UniProtKB-KW"/>
</dbReference>
<evidence type="ECO:0000256" key="10">
    <source>
        <dbReference type="SAM" id="MobiDB-lite"/>
    </source>
</evidence>
<dbReference type="InterPro" id="IPR011009">
    <property type="entry name" value="Kinase-like_dom_sf"/>
</dbReference>
<evidence type="ECO:0000313" key="13">
    <source>
        <dbReference type="EMBL" id="CAJ1949657.1"/>
    </source>
</evidence>
<evidence type="ECO:0000256" key="2">
    <source>
        <dbReference type="ARBA" id="ARBA00012513"/>
    </source>
</evidence>
<evidence type="ECO:0000256" key="6">
    <source>
        <dbReference type="ARBA" id="ARBA00022777"/>
    </source>
</evidence>
<comment type="catalytic activity">
    <reaction evidence="8">
        <text>L-threonyl-[protein] + ATP = O-phospho-L-threonyl-[protein] + ADP + H(+)</text>
        <dbReference type="Rhea" id="RHEA:46608"/>
        <dbReference type="Rhea" id="RHEA-COMP:11060"/>
        <dbReference type="Rhea" id="RHEA-COMP:11605"/>
        <dbReference type="ChEBI" id="CHEBI:15378"/>
        <dbReference type="ChEBI" id="CHEBI:30013"/>
        <dbReference type="ChEBI" id="CHEBI:30616"/>
        <dbReference type="ChEBI" id="CHEBI:61977"/>
        <dbReference type="ChEBI" id="CHEBI:456216"/>
        <dbReference type="EC" id="2.7.11.1"/>
    </reaction>
</comment>
<dbReference type="InterPro" id="IPR000719">
    <property type="entry name" value="Prot_kinase_dom"/>
</dbReference>
<dbReference type="Gene3D" id="1.10.510.10">
    <property type="entry name" value="Transferase(Phosphotransferase) domain 1"/>
    <property type="match status" value="1"/>
</dbReference>
<dbReference type="SMART" id="SM00220">
    <property type="entry name" value="S_TKc"/>
    <property type="match status" value="1"/>
</dbReference>
<keyword evidence="5" id="KW-0547">Nucleotide-binding</keyword>
<evidence type="ECO:0000313" key="14">
    <source>
        <dbReference type="Proteomes" id="UP001189624"/>
    </source>
</evidence>
<evidence type="ECO:0000259" key="11">
    <source>
        <dbReference type="PROSITE" id="PS50011"/>
    </source>
</evidence>
<dbReference type="Gene3D" id="3.30.200.20">
    <property type="entry name" value="Phosphorylase Kinase, domain 1"/>
    <property type="match status" value="1"/>
</dbReference>
<comment type="catalytic activity">
    <reaction evidence="9">
        <text>L-seryl-[protein] + ATP = O-phospho-L-seryl-[protein] + ADP + H(+)</text>
        <dbReference type="Rhea" id="RHEA:17989"/>
        <dbReference type="Rhea" id="RHEA-COMP:9863"/>
        <dbReference type="Rhea" id="RHEA-COMP:11604"/>
        <dbReference type="ChEBI" id="CHEBI:15378"/>
        <dbReference type="ChEBI" id="CHEBI:29999"/>
        <dbReference type="ChEBI" id="CHEBI:30616"/>
        <dbReference type="ChEBI" id="CHEBI:83421"/>
        <dbReference type="ChEBI" id="CHEBI:456216"/>
        <dbReference type="EC" id="2.7.11.1"/>
    </reaction>
</comment>
<accession>A0AA86SH05</accession>
<feature type="region of interest" description="Disordered" evidence="10">
    <location>
        <begin position="217"/>
        <end position="243"/>
    </location>
</feature>
<dbReference type="InterPro" id="IPR000961">
    <property type="entry name" value="AGC-kinase_C"/>
</dbReference>
<evidence type="ECO:0000259" key="12">
    <source>
        <dbReference type="PROSITE" id="PS51285"/>
    </source>
</evidence>
<feature type="domain" description="Protein kinase" evidence="11">
    <location>
        <begin position="17"/>
        <end position="337"/>
    </location>
</feature>
<reference evidence="13" key="1">
    <citation type="submission" date="2023-10" db="EMBL/GenBank/DDBJ databases">
        <authorList>
            <person name="Domelevo Entfellner J.-B."/>
        </authorList>
    </citation>
    <scope>NUCLEOTIDE SEQUENCE</scope>
</reference>
<evidence type="ECO:0000256" key="7">
    <source>
        <dbReference type="ARBA" id="ARBA00022840"/>
    </source>
</evidence>
<dbReference type="Gramene" id="rna-AYBTSS11_LOCUS13833">
    <property type="protein sequence ID" value="CAJ1949657.1"/>
    <property type="gene ID" value="gene-AYBTSS11_LOCUS13833"/>
</dbReference>
<comment type="similarity">
    <text evidence="1">Belongs to the protein kinase superfamily. AGC Ser/Thr protein kinase family.</text>
</comment>
<dbReference type="GO" id="GO:0004674">
    <property type="term" value="F:protein serine/threonine kinase activity"/>
    <property type="evidence" value="ECO:0007669"/>
    <property type="project" value="UniProtKB-KW"/>
</dbReference>
<keyword evidence="3" id="KW-0723">Serine/threonine-protein kinase</keyword>
<feature type="domain" description="AGC-kinase C-terminal" evidence="12">
    <location>
        <begin position="338"/>
        <end position="427"/>
    </location>
</feature>
<keyword evidence="6" id="KW-0418">Kinase</keyword>
<proteinExistence type="inferred from homology"/>
<keyword evidence="14" id="KW-1185">Reference proteome</keyword>
<dbReference type="FunFam" id="1.10.510.10:FF:000312">
    <property type="entry name" value="Serine/threonine-protein kinase OXI1"/>
    <property type="match status" value="1"/>
</dbReference>
<dbReference type="PROSITE" id="PS00108">
    <property type="entry name" value="PROTEIN_KINASE_ST"/>
    <property type="match status" value="1"/>
</dbReference>
<evidence type="ECO:0000256" key="1">
    <source>
        <dbReference type="ARBA" id="ARBA00009903"/>
    </source>
</evidence>
<organism evidence="13 14">
    <name type="scientific">Sphenostylis stenocarpa</name>
    <dbReference type="NCBI Taxonomy" id="92480"/>
    <lineage>
        <taxon>Eukaryota</taxon>
        <taxon>Viridiplantae</taxon>
        <taxon>Streptophyta</taxon>
        <taxon>Embryophyta</taxon>
        <taxon>Tracheophyta</taxon>
        <taxon>Spermatophyta</taxon>
        <taxon>Magnoliopsida</taxon>
        <taxon>eudicotyledons</taxon>
        <taxon>Gunneridae</taxon>
        <taxon>Pentapetalae</taxon>
        <taxon>rosids</taxon>
        <taxon>fabids</taxon>
        <taxon>Fabales</taxon>
        <taxon>Fabaceae</taxon>
        <taxon>Papilionoideae</taxon>
        <taxon>50 kb inversion clade</taxon>
        <taxon>NPAAA clade</taxon>
        <taxon>indigoferoid/millettioid clade</taxon>
        <taxon>Phaseoleae</taxon>
        <taxon>Sphenostylis</taxon>
    </lineage>
</organism>
<gene>
    <name evidence="13" type="ORF">AYBTSS11_LOCUS13833</name>
</gene>
<protein>
    <recommendedName>
        <fullName evidence="2">non-specific serine/threonine protein kinase</fullName>
        <ecNumber evidence="2">2.7.11.1</ecNumber>
    </recommendedName>
</protein>
<dbReference type="PROSITE" id="PS50011">
    <property type="entry name" value="PROTEIN_KINASE_DOM"/>
    <property type="match status" value="1"/>
</dbReference>
<dbReference type="PROSITE" id="PS51285">
    <property type="entry name" value="AGC_KINASE_CTER"/>
    <property type="match status" value="1"/>
</dbReference>
<keyword evidence="7" id="KW-0067">ATP-binding</keyword>
<dbReference type="InterPro" id="IPR008271">
    <property type="entry name" value="Ser/Thr_kinase_AS"/>
</dbReference>
<dbReference type="PANTHER" id="PTHR45637">
    <property type="entry name" value="FLIPPASE KINASE 1-RELATED"/>
    <property type="match status" value="1"/>
</dbReference>
<feature type="compositionally biased region" description="Basic and acidic residues" evidence="10">
    <location>
        <begin position="222"/>
        <end position="239"/>
    </location>
</feature>
<dbReference type="SUPFAM" id="SSF56112">
    <property type="entry name" value="Protein kinase-like (PK-like)"/>
    <property type="match status" value="1"/>
</dbReference>
<dbReference type="Pfam" id="PF00069">
    <property type="entry name" value="Pkinase"/>
    <property type="match status" value="2"/>
</dbReference>
<evidence type="ECO:0000256" key="9">
    <source>
        <dbReference type="ARBA" id="ARBA00048679"/>
    </source>
</evidence>
<evidence type="ECO:0000256" key="3">
    <source>
        <dbReference type="ARBA" id="ARBA00022527"/>
    </source>
</evidence>
<dbReference type="AlphaFoldDB" id="A0AA86SH05"/>
<dbReference type="EC" id="2.7.11.1" evidence="2"/>
<dbReference type="EMBL" id="OY731401">
    <property type="protein sequence ID" value="CAJ1949657.1"/>
    <property type="molecule type" value="Genomic_DNA"/>
</dbReference>
<evidence type="ECO:0000256" key="4">
    <source>
        <dbReference type="ARBA" id="ARBA00022679"/>
    </source>
</evidence>
<dbReference type="Proteomes" id="UP001189624">
    <property type="component" value="Chromosome 4"/>
</dbReference>
<dbReference type="FunFam" id="1.10.510.10:FF:000294">
    <property type="entry name" value="Serine/threonine-protein kinase OXI1"/>
    <property type="match status" value="1"/>
</dbReference>
<sequence>MSDGESASARSINFEDITVVSAVGRGAKGVVFLARADDRWASECVALKVMSKALIAQKKARKEAEEYGRVSFEEEVLRRFDHPLLPRLRGVLETEKVVAFAIDYCHGGTLHSLRKKQTEKTFSDDTIRFYAVELVLALEYLHELGIVYRDLKPENVMIQENGHIMLVDFDLSKKLNSKSPHSLSRNSSPSLNSEKRLRKKRLTRLYSFCNSGISPLDSDSEPPLRRSDSVRPTESDSVEKSNSFVGTEEYVAPEILSGKGHGFSVDWWSYGVVLYEMLYGTTPFKGSNRKETFYRILTVEPELTGEKTALRDLIARLLEKDPERRIQVEEIKGHEFFKGVKWEKVLHIARPPYIPENEVENKVGFSKNDVEVFVNEVFFSTNDDDGSVEKTKTVLETKGNNCENNNTAWVDELNHIPTQKNHDFLIF</sequence>